<name>A0A6I6IWK5_9RHOB</name>
<dbReference type="Gene3D" id="3.40.720.10">
    <property type="entry name" value="Alkaline Phosphatase, subunit A"/>
    <property type="match status" value="1"/>
</dbReference>
<dbReference type="PANTHER" id="PTHR10151:SF120">
    <property type="entry name" value="BIS(5'-ADENOSYL)-TRIPHOSPHATASE"/>
    <property type="match status" value="1"/>
</dbReference>
<dbReference type="Pfam" id="PF01663">
    <property type="entry name" value="Phosphodiest"/>
    <property type="match status" value="1"/>
</dbReference>
<dbReference type="OrthoDB" id="3590172at2"/>
<keyword evidence="2" id="KW-1185">Reference proteome</keyword>
<dbReference type="PANTHER" id="PTHR10151">
    <property type="entry name" value="ECTONUCLEOTIDE PYROPHOSPHATASE/PHOSPHODIESTERASE"/>
    <property type="match status" value="1"/>
</dbReference>
<dbReference type="InterPro" id="IPR017850">
    <property type="entry name" value="Alkaline_phosphatase_core_sf"/>
</dbReference>
<reference evidence="2" key="1">
    <citation type="submission" date="2018-12" db="EMBL/GenBank/DDBJ databases">
        <title>Complete genome sequence of Roseovarius sp. MME-070.</title>
        <authorList>
            <person name="Nam Y.-D."/>
            <person name="Kang J."/>
            <person name="Chung W.-H."/>
            <person name="Park Y.S."/>
        </authorList>
    </citation>
    <scope>NUCLEOTIDE SEQUENCE [LARGE SCALE GENOMIC DNA]</scope>
    <source>
        <strain evidence="2">MME-070</strain>
    </source>
</reference>
<dbReference type="SUPFAM" id="SSF53649">
    <property type="entry name" value="Alkaline phosphatase-like"/>
    <property type="match status" value="1"/>
</dbReference>
<organism evidence="1 2">
    <name type="scientific">Roseovarius faecimaris</name>
    <dbReference type="NCBI Taxonomy" id="2494550"/>
    <lineage>
        <taxon>Bacteria</taxon>
        <taxon>Pseudomonadati</taxon>
        <taxon>Pseudomonadota</taxon>
        <taxon>Alphaproteobacteria</taxon>
        <taxon>Rhodobacterales</taxon>
        <taxon>Roseobacteraceae</taxon>
        <taxon>Roseovarius</taxon>
    </lineage>
</organism>
<dbReference type="AlphaFoldDB" id="A0A6I6IWK5"/>
<dbReference type="GO" id="GO:0016787">
    <property type="term" value="F:hydrolase activity"/>
    <property type="evidence" value="ECO:0007669"/>
    <property type="project" value="UniProtKB-ARBA"/>
</dbReference>
<protein>
    <submittedName>
        <fullName evidence="1">Nucleotide pyrophosphatase</fullName>
    </submittedName>
</protein>
<proteinExistence type="predicted"/>
<evidence type="ECO:0000313" key="1">
    <source>
        <dbReference type="EMBL" id="QGX99836.1"/>
    </source>
</evidence>
<dbReference type="Proteomes" id="UP000428330">
    <property type="component" value="Chromosome"/>
</dbReference>
<dbReference type="KEGG" id="rom:EI983_16795"/>
<dbReference type="EMBL" id="CP034348">
    <property type="protein sequence ID" value="QGX99836.1"/>
    <property type="molecule type" value="Genomic_DNA"/>
</dbReference>
<dbReference type="InterPro" id="IPR002591">
    <property type="entry name" value="Phosphodiest/P_Trfase"/>
</dbReference>
<dbReference type="RefSeq" id="WP_157708517.1">
    <property type="nucleotide sequence ID" value="NZ_CP034348.1"/>
</dbReference>
<gene>
    <name evidence="1" type="ORF">EI983_16795</name>
</gene>
<accession>A0A6I6IWK5</accession>
<evidence type="ECO:0000313" key="2">
    <source>
        <dbReference type="Proteomes" id="UP000428330"/>
    </source>
</evidence>
<sequence length="534" mass="59854">MPKTLLIGLDGATFTVLQPFLDGSCEEGVVMPFLADLIEGGYSAVLKSTNHPLTPPAWTSVCTGRTPGHHGIYDFVRFEDMGNEMFFTLYDARDIRTETLWNVAGRAGKTVVSLNFPMMAPPEEVNGALVPGFVSWKHLRRNTYPDTLFDRIKQIDGFDPKELSWDFERESQIGEAMPDDELFTWVDRHLPRDKQWFNIGKHLLEEDGPDLFALMLDGTDKIQHQAWHLLDPAEWDPASGESRQRVRALVVEYFRQVDGYLRGLHEAAGDDCHMVIVSDHGFTGSTKVVRVNKYLESKGYLKYRPHDGSDAAKRRDMANFANLDWEVSRAFCPTPSSNGIVIRKQTMQNPNGVAEDEYEWFRDKLIADLLAMTDPETGEKVIAEVLKREDAFPGEAMENAPDLTLILCDHGFVSVRNLEPQVITRPVPIGTHHPDGIFIMSGPGVQAKRGEVMSIVDTTAVVAHAMGMDIPEEFEGHVPQDLYTADWLADHPVRIAGHTDAGAAPKAHATDEDISDDQREEMLAQLRLLGYLED</sequence>